<dbReference type="EMBL" id="PDNC01000003">
    <property type="protein sequence ID" value="PGH09829.1"/>
    <property type="molecule type" value="Genomic_DNA"/>
</dbReference>
<dbReference type="Proteomes" id="UP000224080">
    <property type="component" value="Unassembled WGS sequence"/>
</dbReference>
<evidence type="ECO:0000313" key="2">
    <source>
        <dbReference type="Proteomes" id="UP000224080"/>
    </source>
</evidence>
<gene>
    <name evidence="1" type="ORF">GX51_00516</name>
</gene>
<comment type="caution">
    <text evidence="1">The sequence shown here is derived from an EMBL/GenBank/DDBJ whole genome shotgun (WGS) entry which is preliminary data.</text>
</comment>
<dbReference type="AlphaFoldDB" id="A0A2B7XLK6"/>
<keyword evidence="2" id="KW-1185">Reference proteome</keyword>
<reference evidence="1 2" key="1">
    <citation type="submission" date="2017-10" db="EMBL/GenBank/DDBJ databases">
        <title>Comparative genomics in systemic dimorphic fungi from Ajellomycetaceae.</title>
        <authorList>
            <person name="Munoz J.F."/>
            <person name="Mcewen J.G."/>
            <person name="Clay O.K."/>
            <person name="Cuomo C.A."/>
        </authorList>
    </citation>
    <scope>NUCLEOTIDE SEQUENCE [LARGE SCALE GENOMIC DNA]</scope>
    <source>
        <strain evidence="1 2">UAMH130</strain>
    </source>
</reference>
<sequence>MSLENSFSGPNLWVSYGYFRTPSAANQNAAQAFAKNELAPRYKPQPIGTTAFCTAVDIFHSIKNHFQVQNSEAWV</sequence>
<organism evidence="1 2">
    <name type="scientific">Blastomyces parvus</name>
    <dbReference type="NCBI Taxonomy" id="2060905"/>
    <lineage>
        <taxon>Eukaryota</taxon>
        <taxon>Fungi</taxon>
        <taxon>Dikarya</taxon>
        <taxon>Ascomycota</taxon>
        <taxon>Pezizomycotina</taxon>
        <taxon>Eurotiomycetes</taxon>
        <taxon>Eurotiomycetidae</taxon>
        <taxon>Onygenales</taxon>
        <taxon>Ajellomycetaceae</taxon>
        <taxon>Blastomyces</taxon>
    </lineage>
</organism>
<evidence type="ECO:0000313" key="1">
    <source>
        <dbReference type="EMBL" id="PGH09829.1"/>
    </source>
</evidence>
<proteinExistence type="predicted"/>
<protein>
    <submittedName>
        <fullName evidence="1">Uncharacterized protein</fullName>
    </submittedName>
</protein>
<name>A0A2B7XLK6_9EURO</name>
<accession>A0A2B7XLK6</accession>